<keyword evidence="1" id="KW-0479">Metal-binding</keyword>
<accession>A0A0C1ZHQ7</accession>
<proteinExistence type="predicted"/>
<evidence type="ECO:0000256" key="5">
    <source>
        <dbReference type="SAM" id="MobiDB-lite"/>
    </source>
</evidence>
<dbReference type="PANTHER" id="PTHR33823:SF4">
    <property type="entry name" value="GENERAL STRESS PROTEIN 16O"/>
    <property type="match status" value="1"/>
</dbReference>
<dbReference type="PROSITE" id="PS51128">
    <property type="entry name" value="ZF_DKSA_2"/>
    <property type="match status" value="1"/>
</dbReference>
<dbReference type="Pfam" id="PF01258">
    <property type="entry name" value="zf-dskA_traR"/>
    <property type="match status" value="1"/>
</dbReference>
<feature type="domain" description="Zinc finger DksA/TraR C4-type" evidence="6">
    <location>
        <begin position="82"/>
        <end position="115"/>
    </location>
</feature>
<keyword evidence="2" id="KW-0863">Zinc-finger</keyword>
<dbReference type="PANTHER" id="PTHR33823">
    <property type="entry name" value="RNA POLYMERASE-BINDING TRANSCRIPTION FACTOR DKSA-RELATED"/>
    <property type="match status" value="1"/>
</dbReference>
<keyword evidence="3" id="KW-0862">Zinc</keyword>
<reference evidence="7 8" key="1">
    <citation type="submission" date="2014-12" db="EMBL/GenBank/DDBJ databases">
        <title>Genome assembly of Enhygromyxa salina DSM 15201.</title>
        <authorList>
            <person name="Sharma G."/>
            <person name="Subramanian S."/>
        </authorList>
    </citation>
    <scope>NUCLEOTIDE SEQUENCE [LARGE SCALE GENOMIC DNA]</scope>
    <source>
        <strain evidence="7 8">DSM 15201</strain>
    </source>
</reference>
<dbReference type="GO" id="GO:0008270">
    <property type="term" value="F:zinc ion binding"/>
    <property type="evidence" value="ECO:0007669"/>
    <property type="project" value="UniProtKB-KW"/>
</dbReference>
<dbReference type="AlphaFoldDB" id="A0A0C1ZHQ7"/>
<evidence type="ECO:0000256" key="4">
    <source>
        <dbReference type="PROSITE-ProRule" id="PRU00510"/>
    </source>
</evidence>
<dbReference type="Proteomes" id="UP000031599">
    <property type="component" value="Unassembled WGS sequence"/>
</dbReference>
<comment type="caution">
    <text evidence="7">The sequence shown here is derived from an EMBL/GenBank/DDBJ whole genome shotgun (WGS) entry which is preliminary data.</text>
</comment>
<sequence length="130" mass="15025">MDARTRKRLRERLVSLRDELLTQGSMDIPPARTDVVSTPDDDEAPLTHMTQAIASNRNRERADRLEQIREALALVDEDPEQFGLCEVCEEPIKPRRLELMPWVVLCVACQEKHEQEHRSPGSRKHLGDFQ</sequence>
<dbReference type="PROSITE" id="PS01102">
    <property type="entry name" value="ZF_DKSA_1"/>
    <property type="match status" value="1"/>
</dbReference>
<gene>
    <name evidence="7" type="ORF">DB30_03731</name>
</gene>
<evidence type="ECO:0000313" key="8">
    <source>
        <dbReference type="Proteomes" id="UP000031599"/>
    </source>
</evidence>
<feature type="zinc finger region" description="dksA C4-type" evidence="4">
    <location>
        <begin position="85"/>
        <end position="109"/>
    </location>
</feature>
<dbReference type="SUPFAM" id="SSF57716">
    <property type="entry name" value="Glucocorticoid receptor-like (DNA-binding domain)"/>
    <property type="match status" value="1"/>
</dbReference>
<evidence type="ECO:0000256" key="2">
    <source>
        <dbReference type="ARBA" id="ARBA00022771"/>
    </source>
</evidence>
<dbReference type="Gene3D" id="1.20.120.910">
    <property type="entry name" value="DksA, coiled-coil domain"/>
    <property type="match status" value="1"/>
</dbReference>
<evidence type="ECO:0000256" key="3">
    <source>
        <dbReference type="ARBA" id="ARBA00022833"/>
    </source>
</evidence>
<dbReference type="InterPro" id="IPR000962">
    <property type="entry name" value="Znf_DskA_TraR"/>
</dbReference>
<organism evidence="7 8">
    <name type="scientific">Enhygromyxa salina</name>
    <dbReference type="NCBI Taxonomy" id="215803"/>
    <lineage>
        <taxon>Bacteria</taxon>
        <taxon>Pseudomonadati</taxon>
        <taxon>Myxococcota</taxon>
        <taxon>Polyangia</taxon>
        <taxon>Nannocystales</taxon>
        <taxon>Nannocystaceae</taxon>
        <taxon>Enhygromyxa</taxon>
    </lineage>
</organism>
<protein>
    <submittedName>
        <fullName evidence="7">C4-type zinc finger protein, DksA/TraR family protein</fullName>
    </submittedName>
</protein>
<dbReference type="InterPro" id="IPR020458">
    <property type="entry name" value="Znf_DskA_TraR_CS"/>
</dbReference>
<feature type="region of interest" description="Disordered" evidence="5">
    <location>
        <begin position="24"/>
        <end position="44"/>
    </location>
</feature>
<evidence type="ECO:0000256" key="1">
    <source>
        <dbReference type="ARBA" id="ARBA00022723"/>
    </source>
</evidence>
<evidence type="ECO:0000259" key="6">
    <source>
        <dbReference type="Pfam" id="PF01258"/>
    </source>
</evidence>
<dbReference type="EMBL" id="JMCC02000029">
    <property type="protein sequence ID" value="KIG17134.1"/>
    <property type="molecule type" value="Genomic_DNA"/>
</dbReference>
<name>A0A0C1ZHQ7_9BACT</name>
<evidence type="ECO:0000313" key="7">
    <source>
        <dbReference type="EMBL" id="KIG17134.1"/>
    </source>
</evidence>
<dbReference type="RefSeq" id="WP_146658642.1">
    <property type="nucleotide sequence ID" value="NZ_JMCC02000029.1"/>
</dbReference>